<dbReference type="SMART" id="SM00015">
    <property type="entry name" value="IQ"/>
    <property type="match status" value="3"/>
</dbReference>
<dbReference type="KEGG" id="lenr:94167735"/>
<dbReference type="EMBL" id="JAFHKP010000036">
    <property type="protein sequence ID" value="KAG5465729.1"/>
    <property type="molecule type" value="Genomic_DNA"/>
</dbReference>
<dbReference type="GO" id="GO:0007051">
    <property type="term" value="P:spindle organization"/>
    <property type="evidence" value="ECO:0007669"/>
    <property type="project" value="TreeGrafter"/>
</dbReference>
<evidence type="ECO:0000313" key="5">
    <source>
        <dbReference type="EMBL" id="KAG5465729.1"/>
    </source>
</evidence>
<sequence>MDAEANFIYQYSHREGQLGLELNVYSNLYSRITPAYGCSLVKAVLIALEDAEAHAPAELNAAVTIQATFRMYRQRKAFLAVRHHACLIQRVYRGYATRKRLDVERATVRQITYLQVVFDTFATRIQACYRGYQSRKKKSNYYSQQAYLKVATALSSEVLAQAHRTQWEQDALRDAEAKRVHELSYASRTAHMHYMVSTCSMPSVYQGKVASRPVKQSSQITPDTDRDLRSRCGGSGFGSAEPPVVKATAASSDGGAADVEMLIAQVTVNSSGRKLEDDIRHNARAARRERIAVKTNKTHTPAVPTASAACSCQSSKGTCVGHSEAKGAIVAAASLAPRARLPALTPSKSTQSSRQANAIAPAATLTVPWELPSTHPPYRPLTTRIPTLACSSFSHTAPPAASCTCQAGRKPRGAPQRAQDDCGHVAGTGTAAASGPAPPAAGIDPSIQCASVSSFHRRFAVKRHDCLEHQLSSTNGVVSDGAGSHAVSDAISLAKEDAAIQRSVDQKVIQALHGDAIFKVPARRGRR</sequence>
<dbReference type="GO" id="GO:0051295">
    <property type="term" value="P:establishment of meiotic spindle localization"/>
    <property type="evidence" value="ECO:0007669"/>
    <property type="project" value="TreeGrafter"/>
</dbReference>
<dbReference type="GO" id="GO:0005516">
    <property type="term" value="F:calmodulin binding"/>
    <property type="evidence" value="ECO:0007669"/>
    <property type="project" value="UniProtKB-KW"/>
</dbReference>
<evidence type="ECO:0000313" key="6">
    <source>
        <dbReference type="Proteomes" id="UP000674179"/>
    </source>
</evidence>
<dbReference type="GO" id="GO:0000922">
    <property type="term" value="C:spindle pole"/>
    <property type="evidence" value="ECO:0007669"/>
    <property type="project" value="TreeGrafter"/>
</dbReference>
<comment type="subcellular location">
    <subcellularLocation>
        <location evidence="1">Cytoplasm</location>
    </subcellularLocation>
</comment>
<evidence type="ECO:0000256" key="2">
    <source>
        <dbReference type="ARBA" id="ARBA00022490"/>
    </source>
</evidence>
<keyword evidence="6" id="KW-1185">Reference proteome</keyword>
<dbReference type="AlphaFoldDB" id="A0A836G5F9"/>
<protein>
    <recommendedName>
        <fullName evidence="7">IQ calmodulin-binding motif family protein</fullName>
    </recommendedName>
</protein>
<evidence type="ECO:0008006" key="7">
    <source>
        <dbReference type="Google" id="ProtNLM"/>
    </source>
</evidence>
<dbReference type="Gene3D" id="1.20.5.190">
    <property type="match status" value="1"/>
</dbReference>
<name>A0A836G5F9_LEIEN</name>
<dbReference type="CDD" id="cd23767">
    <property type="entry name" value="IQCD"/>
    <property type="match status" value="1"/>
</dbReference>
<gene>
    <name evidence="5" type="ORF">CUR178_00441</name>
</gene>
<evidence type="ECO:0000256" key="4">
    <source>
        <dbReference type="ARBA" id="ARBA00022860"/>
    </source>
</evidence>
<dbReference type="InterPro" id="IPR000048">
    <property type="entry name" value="IQ_motif_EF-hand-BS"/>
</dbReference>
<keyword evidence="4" id="KW-0112">Calmodulin-binding</keyword>
<proteinExistence type="predicted"/>
<dbReference type="PANTHER" id="PTHR22706:SF1">
    <property type="entry name" value="ASSEMBLY FACTOR FOR SPINDLE MICROTUBULES"/>
    <property type="match status" value="1"/>
</dbReference>
<keyword evidence="3" id="KW-0677">Repeat</keyword>
<keyword evidence="2" id="KW-0963">Cytoplasm</keyword>
<dbReference type="PANTHER" id="PTHR22706">
    <property type="entry name" value="ASSEMBLY FACTOR FOR SPINDLE MICROTUBULES"/>
    <property type="match status" value="1"/>
</dbReference>
<dbReference type="OrthoDB" id="190375at2759"/>
<comment type="caution">
    <text evidence="5">The sequence shown here is derived from an EMBL/GenBank/DDBJ whole genome shotgun (WGS) entry which is preliminary data.</text>
</comment>
<dbReference type="PROSITE" id="PS50096">
    <property type="entry name" value="IQ"/>
    <property type="match status" value="3"/>
</dbReference>
<accession>A0A836G5F9</accession>
<evidence type="ECO:0000256" key="3">
    <source>
        <dbReference type="ARBA" id="ARBA00022737"/>
    </source>
</evidence>
<dbReference type="RefSeq" id="XP_067688328.1">
    <property type="nucleotide sequence ID" value="XM_067832225.1"/>
</dbReference>
<dbReference type="GO" id="GO:0005737">
    <property type="term" value="C:cytoplasm"/>
    <property type="evidence" value="ECO:0007669"/>
    <property type="project" value="UniProtKB-SubCell"/>
</dbReference>
<evidence type="ECO:0000256" key="1">
    <source>
        <dbReference type="ARBA" id="ARBA00004496"/>
    </source>
</evidence>
<reference evidence="5 6" key="1">
    <citation type="submission" date="2021-02" db="EMBL/GenBank/DDBJ databases">
        <title>Leishmania (Mundinia) enrietti genome sequencing and assembly.</title>
        <authorList>
            <person name="Almutairi H."/>
            <person name="Gatherer D."/>
        </authorList>
    </citation>
    <scope>NUCLEOTIDE SEQUENCE [LARGE SCALE GENOMIC DNA]</scope>
    <source>
        <strain evidence="5">CUR178</strain>
    </source>
</reference>
<dbReference type="GO" id="GO:0000278">
    <property type="term" value="P:mitotic cell cycle"/>
    <property type="evidence" value="ECO:0007669"/>
    <property type="project" value="TreeGrafter"/>
</dbReference>
<dbReference type="Pfam" id="PF00612">
    <property type="entry name" value="IQ"/>
    <property type="match status" value="3"/>
</dbReference>
<dbReference type="Proteomes" id="UP000674179">
    <property type="component" value="Chromosome 36"/>
</dbReference>
<organism evidence="5 6">
    <name type="scientific">Leishmania enriettii</name>
    <dbReference type="NCBI Taxonomy" id="5663"/>
    <lineage>
        <taxon>Eukaryota</taxon>
        <taxon>Discoba</taxon>
        <taxon>Euglenozoa</taxon>
        <taxon>Kinetoplastea</taxon>
        <taxon>Metakinetoplastina</taxon>
        <taxon>Trypanosomatida</taxon>
        <taxon>Trypanosomatidae</taxon>
        <taxon>Leishmaniinae</taxon>
        <taxon>Leishmania</taxon>
    </lineage>
</organism>
<dbReference type="GeneID" id="94167735"/>
<dbReference type="InterPro" id="IPR051185">
    <property type="entry name" value="ASPM"/>
</dbReference>